<gene>
    <name evidence="2" type="ORF">SKAU_G00026380</name>
</gene>
<organism evidence="2 3">
    <name type="scientific">Synaphobranchus kaupii</name>
    <name type="common">Kaup's arrowtooth eel</name>
    <dbReference type="NCBI Taxonomy" id="118154"/>
    <lineage>
        <taxon>Eukaryota</taxon>
        <taxon>Metazoa</taxon>
        <taxon>Chordata</taxon>
        <taxon>Craniata</taxon>
        <taxon>Vertebrata</taxon>
        <taxon>Euteleostomi</taxon>
        <taxon>Actinopterygii</taxon>
        <taxon>Neopterygii</taxon>
        <taxon>Teleostei</taxon>
        <taxon>Anguilliformes</taxon>
        <taxon>Synaphobranchidae</taxon>
        <taxon>Synaphobranchus</taxon>
    </lineage>
</organism>
<feature type="compositionally biased region" description="Basic and acidic residues" evidence="1">
    <location>
        <begin position="20"/>
        <end position="29"/>
    </location>
</feature>
<dbReference type="Proteomes" id="UP001152622">
    <property type="component" value="Chromosome 1"/>
</dbReference>
<feature type="region of interest" description="Disordered" evidence="1">
    <location>
        <begin position="1"/>
        <end position="36"/>
    </location>
</feature>
<proteinExistence type="predicted"/>
<evidence type="ECO:0000256" key="1">
    <source>
        <dbReference type="SAM" id="MobiDB-lite"/>
    </source>
</evidence>
<protein>
    <submittedName>
        <fullName evidence="2">Uncharacterized protein</fullName>
    </submittedName>
</protein>
<keyword evidence="3" id="KW-1185">Reference proteome</keyword>
<accession>A0A9Q1GCW0</accession>
<dbReference type="EMBL" id="JAINUF010000001">
    <property type="protein sequence ID" value="KAJ8381860.1"/>
    <property type="molecule type" value="Genomic_DNA"/>
</dbReference>
<name>A0A9Q1GCW0_SYNKA</name>
<dbReference type="AlphaFoldDB" id="A0A9Q1GCW0"/>
<sequence>MVSHSELRALVNRGPLSGERGGKAQERRRVQMSNGGLSAFGRVAPLANSRRFKPKIGPKVRLTGRPD</sequence>
<evidence type="ECO:0000313" key="3">
    <source>
        <dbReference type="Proteomes" id="UP001152622"/>
    </source>
</evidence>
<comment type="caution">
    <text evidence="2">The sequence shown here is derived from an EMBL/GenBank/DDBJ whole genome shotgun (WGS) entry which is preliminary data.</text>
</comment>
<evidence type="ECO:0000313" key="2">
    <source>
        <dbReference type="EMBL" id="KAJ8381860.1"/>
    </source>
</evidence>
<reference evidence="2" key="1">
    <citation type="journal article" date="2023" name="Science">
        <title>Genome structures resolve the early diversification of teleost fishes.</title>
        <authorList>
            <person name="Parey E."/>
            <person name="Louis A."/>
            <person name="Montfort J."/>
            <person name="Bouchez O."/>
            <person name="Roques C."/>
            <person name="Iampietro C."/>
            <person name="Lluch J."/>
            <person name="Castinel A."/>
            <person name="Donnadieu C."/>
            <person name="Desvignes T."/>
            <person name="Floi Bucao C."/>
            <person name="Jouanno E."/>
            <person name="Wen M."/>
            <person name="Mejri S."/>
            <person name="Dirks R."/>
            <person name="Jansen H."/>
            <person name="Henkel C."/>
            <person name="Chen W.J."/>
            <person name="Zahm M."/>
            <person name="Cabau C."/>
            <person name="Klopp C."/>
            <person name="Thompson A.W."/>
            <person name="Robinson-Rechavi M."/>
            <person name="Braasch I."/>
            <person name="Lecointre G."/>
            <person name="Bobe J."/>
            <person name="Postlethwait J.H."/>
            <person name="Berthelot C."/>
            <person name="Roest Crollius H."/>
            <person name="Guiguen Y."/>
        </authorList>
    </citation>
    <scope>NUCLEOTIDE SEQUENCE</scope>
    <source>
        <strain evidence="2">WJC10195</strain>
    </source>
</reference>